<dbReference type="Proteomes" id="UP000616151">
    <property type="component" value="Unassembled WGS sequence"/>
</dbReference>
<evidence type="ECO:0000313" key="1">
    <source>
        <dbReference type="EMBL" id="MBK1868219.1"/>
    </source>
</evidence>
<accession>A0ACC5R6D3</accession>
<sequence length="228" mass="24012">MWVLSSTIESFLIAFPALFSIVNPIGIALIYHQVTAGNTRAERTALAWRVATYSLGVMLVSLLAGATLIGFFGVSLSALRVAGGLVVAVRAWEMLSAPEQNEGRKQEQASKATGASDDAFFPLTMPLTTGPGTISVAIALSANRPKNTLDVIPYFTGMSVAALVVALTIGLFYASADRVVSLLGQNGSRVVTRMSAFLLLCIGVQICLTGVQEALVSIIPTRVMPSHV</sequence>
<organism evidence="1 2">
    <name type="scientific">Taklimakanibacter albus</name>
    <dbReference type="NCBI Taxonomy" id="2800327"/>
    <lineage>
        <taxon>Bacteria</taxon>
        <taxon>Pseudomonadati</taxon>
        <taxon>Pseudomonadota</taxon>
        <taxon>Alphaproteobacteria</taxon>
        <taxon>Hyphomicrobiales</taxon>
        <taxon>Aestuariivirgaceae</taxon>
        <taxon>Taklimakanibacter</taxon>
    </lineage>
</organism>
<dbReference type="EMBL" id="JAENHL010000007">
    <property type="protein sequence ID" value="MBK1868219.1"/>
    <property type="molecule type" value="Genomic_DNA"/>
</dbReference>
<protein>
    <submittedName>
        <fullName evidence="1">MarC family protein</fullName>
    </submittedName>
</protein>
<keyword evidence="2" id="KW-1185">Reference proteome</keyword>
<gene>
    <name evidence="1" type="ORF">JHL16_17840</name>
</gene>
<evidence type="ECO:0000313" key="2">
    <source>
        <dbReference type="Proteomes" id="UP000616151"/>
    </source>
</evidence>
<proteinExistence type="predicted"/>
<reference evidence="1" key="1">
    <citation type="submission" date="2021-01" db="EMBL/GenBank/DDBJ databases">
        <authorList>
            <person name="Sun Q."/>
        </authorList>
    </citation>
    <scope>NUCLEOTIDE SEQUENCE</scope>
    <source>
        <strain evidence="1">YIM B02566</strain>
    </source>
</reference>
<comment type="caution">
    <text evidence="1">The sequence shown here is derived from an EMBL/GenBank/DDBJ whole genome shotgun (WGS) entry which is preliminary data.</text>
</comment>
<name>A0ACC5R6D3_9HYPH</name>